<dbReference type="GO" id="GO:0008270">
    <property type="term" value="F:zinc ion binding"/>
    <property type="evidence" value="ECO:0007669"/>
    <property type="project" value="InterPro"/>
</dbReference>
<keyword evidence="3" id="KW-0805">Transcription regulation</keyword>
<gene>
    <name evidence="9" type="ORF">EDD36DRAFT_269253</name>
</gene>
<keyword evidence="2" id="KW-0479">Metal-binding</keyword>
<keyword evidence="5" id="KW-0804">Transcription</keyword>
<evidence type="ECO:0000313" key="9">
    <source>
        <dbReference type="EMBL" id="KAI1611884.1"/>
    </source>
</evidence>
<evidence type="ECO:0000256" key="1">
    <source>
        <dbReference type="ARBA" id="ARBA00004123"/>
    </source>
</evidence>
<dbReference type="GO" id="GO:0006351">
    <property type="term" value="P:DNA-templated transcription"/>
    <property type="evidence" value="ECO:0007669"/>
    <property type="project" value="InterPro"/>
</dbReference>
<organism evidence="9 10">
    <name type="scientific">Exophiala viscosa</name>
    <dbReference type="NCBI Taxonomy" id="2486360"/>
    <lineage>
        <taxon>Eukaryota</taxon>
        <taxon>Fungi</taxon>
        <taxon>Dikarya</taxon>
        <taxon>Ascomycota</taxon>
        <taxon>Pezizomycotina</taxon>
        <taxon>Eurotiomycetes</taxon>
        <taxon>Chaetothyriomycetidae</taxon>
        <taxon>Chaetothyriales</taxon>
        <taxon>Herpotrichiellaceae</taxon>
        <taxon>Exophiala</taxon>
    </lineage>
</organism>
<dbReference type="AlphaFoldDB" id="A0AAN6DV02"/>
<dbReference type="EMBL" id="MU404355">
    <property type="protein sequence ID" value="KAI1611884.1"/>
    <property type="molecule type" value="Genomic_DNA"/>
</dbReference>
<comment type="subcellular location">
    <subcellularLocation>
        <location evidence="1">Nucleus</location>
    </subcellularLocation>
</comment>
<keyword evidence="6" id="KW-0539">Nucleus</keyword>
<dbReference type="PROSITE" id="PS00463">
    <property type="entry name" value="ZN2_CY6_FUNGAL_1"/>
    <property type="match status" value="1"/>
</dbReference>
<dbReference type="SMART" id="SM00066">
    <property type="entry name" value="GAL4"/>
    <property type="match status" value="1"/>
</dbReference>
<evidence type="ECO:0000256" key="7">
    <source>
        <dbReference type="SAM" id="MobiDB-lite"/>
    </source>
</evidence>
<dbReference type="PANTHER" id="PTHR31001:SF85">
    <property type="entry name" value="ZN(II)2CYS6 TRANSCRIPTION FACTOR (EUROFUNG)"/>
    <property type="match status" value="1"/>
</dbReference>
<comment type="caution">
    <text evidence="9">The sequence shown here is derived from an EMBL/GenBank/DDBJ whole genome shotgun (WGS) entry which is preliminary data.</text>
</comment>
<feature type="domain" description="Zn(2)-C6 fungal-type" evidence="8">
    <location>
        <begin position="39"/>
        <end position="68"/>
    </location>
</feature>
<dbReference type="SUPFAM" id="SSF57701">
    <property type="entry name" value="Zn2/Cys6 DNA-binding domain"/>
    <property type="match status" value="1"/>
</dbReference>
<sequence length="786" mass="87995">MDTMPQVGRDMAGGHLNRTPSSTPMSSAAPSEPLLQPYSCLQCKHRKVKCDRVDPCVHCRKAGAECIYRVPPPAKRRKRGYQETSTETGSAADNEAHEAVVPQGEYPVERDKLLEKVRRYETLLKALGALRRPTIGIAKEDEPNSSPGSTMDADGKLVTKYGKSRYLENNLWTSVRDEFQDPNDILEDSSDNEIDIDADLEIRTTATRQTTKSFAQDPIDLVLPPRVEDGAVDLRSLHPQPVQVFMLWQAFVDNVNPMVKLLHVPTMQKAIVEATADLRHMSKAMEALLFGVYLIAALSMEDAECQSALQQSKATAIDRFRSGAQEALRAAGILKTSDMMVLQAFVLFLLAARCDAHSLWALTGVSIRIGQRIGLHRDGETLKLPPFETEMRRRLWMIMVQVDCRAAELCGSGLSIKTLLGHTKPPLNVNDCDLYPDMRELPTEQPKATEMMFMLIRSTIGTFLIKELPEHEIFDGVWSTLSNPNVSMAAKDDVINDLEQTLEDKVIRHCDIQVPLHRISCLIARSAICKLRLFAHLPRDAGDSEAAAAADASSSEEENLLYSNSLRMLQYDTEIRTTKYLRRFLWHVDMHFQWHPFIYLLTYLRTHAISNPRTDTAWATIDEVFATHPEIIFGGRARSKLCNAVCSLTFKAWESREMEQRKSRHANTLSKTPSCVMQLRGQPVTLPRSTLNQAEAVAPSNSMDSMRVAGQHQLKPTFGTSGLDSNDLRGFDPIFTSINGDAGLPLGEADAMGMDATPINWRQWDSMCQEFEMGQWDDGLGTLDFS</sequence>
<dbReference type="GO" id="GO:0003677">
    <property type="term" value="F:DNA binding"/>
    <property type="evidence" value="ECO:0007669"/>
    <property type="project" value="UniProtKB-KW"/>
</dbReference>
<name>A0AAN6DV02_9EURO</name>
<dbReference type="Proteomes" id="UP001203852">
    <property type="component" value="Unassembled WGS sequence"/>
</dbReference>
<evidence type="ECO:0000256" key="6">
    <source>
        <dbReference type="ARBA" id="ARBA00023242"/>
    </source>
</evidence>
<evidence type="ECO:0000256" key="3">
    <source>
        <dbReference type="ARBA" id="ARBA00023015"/>
    </source>
</evidence>
<dbReference type="InterPro" id="IPR007219">
    <property type="entry name" value="XnlR_reg_dom"/>
</dbReference>
<dbReference type="CDD" id="cd12148">
    <property type="entry name" value="fungal_TF_MHR"/>
    <property type="match status" value="1"/>
</dbReference>
<dbReference type="PROSITE" id="PS50048">
    <property type="entry name" value="ZN2_CY6_FUNGAL_2"/>
    <property type="match status" value="1"/>
</dbReference>
<evidence type="ECO:0000256" key="5">
    <source>
        <dbReference type="ARBA" id="ARBA00023163"/>
    </source>
</evidence>
<evidence type="ECO:0000256" key="2">
    <source>
        <dbReference type="ARBA" id="ARBA00022723"/>
    </source>
</evidence>
<evidence type="ECO:0000313" key="10">
    <source>
        <dbReference type="Proteomes" id="UP001203852"/>
    </source>
</evidence>
<dbReference type="CDD" id="cd00067">
    <property type="entry name" value="GAL4"/>
    <property type="match status" value="1"/>
</dbReference>
<dbReference type="InterPro" id="IPR001138">
    <property type="entry name" value="Zn2Cys6_DnaBD"/>
</dbReference>
<keyword evidence="10" id="KW-1185">Reference proteome</keyword>
<dbReference type="GO" id="GO:0000981">
    <property type="term" value="F:DNA-binding transcription factor activity, RNA polymerase II-specific"/>
    <property type="evidence" value="ECO:0007669"/>
    <property type="project" value="InterPro"/>
</dbReference>
<dbReference type="PANTHER" id="PTHR31001">
    <property type="entry name" value="UNCHARACTERIZED TRANSCRIPTIONAL REGULATORY PROTEIN"/>
    <property type="match status" value="1"/>
</dbReference>
<evidence type="ECO:0000259" key="8">
    <source>
        <dbReference type="PROSITE" id="PS50048"/>
    </source>
</evidence>
<keyword evidence="4" id="KW-0238">DNA-binding</keyword>
<evidence type="ECO:0000256" key="4">
    <source>
        <dbReference type="ARBA" id="ARBA00023125"/>
    </source>
</evidence>
<proteinExistence type="predicted"/>
<feature type="region of interest" description="Disordered" evidence="7">
    <location>
        <begin position="1"/>
        <end position="31"/>
    </location>
</feature>
<feature type="compositionally biased region" description="Polar residues" evidence="7">
    <location>
        <begin position="82"/>
        <end position="91"/>
    </location>
</feature>
<dbReference type="Pfam" id="PF00172">
    <property type="entry name" value="Zn_clus"/>
    <property type="match status" value="1"/>
</dbReference>
<dbReference type="GO" id="GO:0005634">
    <property type="term" value="C:nucleus"/>
    <property type="evidence" value="ECO:0007669"/>
    <property type="project" value="UniProtKB-SubCell"/>
</dbReference>
<feature type="compositionally biased region" description="Low complexity" evidence="7">
    <location>
        <begin position="19"/>
        <end position="31"/>
    </location>
</feature>
<dbReference type="Pfam" id="PF04082">
    <property type="entry name" value="Fungal_trans"/>
    <property type="match status" value="1"/>
</dbReference>
<feature type="region of interest" description="Disordered" evidence="7">
    <location>
        <begin position="74"/>
        <end position="93"/>
    </location>
</feature>
<protein>
    <recommendedName>
        <fullName evidence="8">Zn(2)-C6 fungal-type domain-containing protein</fullName>
    </recommendedName>
</protein>
<dbReference type="Gene3D" id="4.10.240.10">
    <property type="entry name" value="Zn(2)-C6 fungal-type DNA-binding domain"/>
    <property type="match status" value="1"/>
</dbReference>
<dbReference type="InterPro" id="IPR036864">
    <property type="entry name" value="Zn2-C6_fun-type_DNA-bd_sf"/>
</dbReference>
<dbReference type="InterPro" id="IPR050613">
    <property type="entry name" value="Sec_Metabolite_Reg"/>
</dbReference>
<reference evidence="9" key="1">
    <citation type="journal article" date="2022" name="bioRxiv">
        <title>Deciphering the potential niche of two novel black yeast fungi from a biological soil crust based on their genomes, phenotypes, and melanin regulation.</title>
        <authorList>
            <consortium name="DOE Joint Genome Institute"/>
            <person name="Carr E.C."/>
            <person name="Barton Q."/>
            <person name="Grambo S."/>
            <person name="Sullivan M."/>
            <person name="Renfro C.M."/>
            <person name="Kuo A."/>
            <person name="Pangilinan J."/>
            <person name="Lipzen A."/>
            <person name="Keymanesh K."/>
            <person name="Savage E."/>
            <person name="Barry K."/>
            <person name="Grigoriev I.V."/>
            <person name="Riekhof W.R."/>
            <person name="Harris S.S."/>
        </authorList>
    </citation>
    <scope>NUCLEOTIDE SEQUENCE</scope>
    <source>
        <strain evidence="9">JF 03-4F</strain>
    </source>
</reference>
<accession>A0AAN6DV02</accession>